<accession>A0A4Q0MKX7</accession>
<keyword evidence="1" id="KW-0732">Signal</keyword>
<dbReference type="OrthoDB" id="7675395at2"/>
<evidence type="ECO:0000256" key="1">
    <source>
        <dbReference type="SAM" id="SignalP"/>
    </source>
</evidence>
<protein>
    <recommendedName>
        <fullName evidence="4">ATP/GTP-binding protein</fullName>
    </recommendedName>
</protein>
<feature type="chain" id="PRO_5020208732" description="ATP/GTP-binding protein" evidence="1">
    <location>
        <begin position="24"/>
        <end position="289"/>
    </location>
</feature>
<dbReference type="EMBL" id="RYFI01000004">
    <property type="protein sequence ID" value="RXF74288.1"/>
    <property type="molecule type" value="Genomic_DNA"/>
</dbReference>
<dbReference type="AlphaFoldDB" id="A0A4Q0MKX7"/>
<evidence type="ECO:0000313" key="2">
    <source>
        <dbReference type="EMBL" id="RXF74288.1"/>
    </source>
</evidence>
<comment type="caution">
    <text evidence="2">The sequence shown here is derived from an EMBL/GenBank/DDBJ whole genome shotgun (WGS) entry which is preliminary data.</text>
</comment>
<dbReference type="RefSeq" id="WP_128776513.1">
    <property type="nucleotide sequence ID" value="NZ_RYFI01000004.1"/>
</dbReference>
<feature type="signal peptide" evidence="1">
    <location>
        <begin position="1"/>
        <end position="23"/>
    </location>
</feature>
<reference evidence="2 3" key="1">
    <citation type="submission" date="2018-12" db="EMBL/GenBank/DDBJ databases">
        <title>bacterium Hansschlegelia zhihuaiae S113.</title>
        <authorList>
            <person name="He J."/>
        </authorList>
    </citation>
    <scope>NUCLEOTIDE SEQUENCE [LARGE SCALE GENOMIC DNA]</scope>
    <source>
        <strain evidence="2 3">S 113</strain>
    </source>
</reference>
<name>A0A4Q0MKX7_9HYPH</name>
<proteinExistence type="predicted"/>
<sequence length="289" mass="29593">MRALLVAASILAGAAVAAGPAAAEPQKLWELDGLRQPESALFDASGGVIYVSEVVGDMRAKDGVGAISKVSPDGKMVEADWVTGLDAPKGLALSGGKLYVADIDQLVEIEIASARIVARHPVPGAIFLNDVASDPAGRVFVSDTMTNTIWTLQGGEMKPWLKHDALKGPNGLTVEGDGMIVAGFGKPPSDGQAAVPGNLVEAPLSGETARDLGDGSPVGALDGLVALGGGKYLATDYLKGPLYLIDAKGSFEVLAELPPGSADLSFDPASRTAFVPLNKAGKLLAFRIP</sequence>
<keyword evidence="3" id="KW-1185">Reference proteome</keyword>
<dbReference type="Proteomes" id="UP000289708">
    <property type="component" value="Unassembled WGS sequence"/>
</dbReference>
<dbReference type="InterPro" id="IPR011042">
    <property type="entry name" value="6-blade_b-propeller_TolB-like"/>
</dbReference>
<evidence type="ECO:0008006" key="4">
    <source>
        <dbReference type="Google" id="ProtNLM"/>
    </source>
</evidence>
<gene>
    <name evidence="2" type="ORF">EK403_05520</name>
</gene>
<dbReference type="SUPFAM" id="SSF63829">
    <property type="entry name" value="Calcium-dependent phosphotriesterase"/>
    <property type="match status" value="1"/>
</dbReference>
<organism evidence="2 3">
    <name type="scientific">Hansschlegelia zhihuaiae</name>
    <dbReference type="NCBI Taxonomy" id="405005"/>
    <lineage>
        <taxon>Bacteria</taxon>
        <taxon>Pseudomonadati</taxon>
        <taxon>Pseudomonadota</taxon>
        <taxon>Alphaproteobacteria</taxon>
        <taxon>Hyphomicrobiales</taxon>
        <taxon>Methylopilaceae</taxon>
        <taxon>Hansschlegelia</taxon>
    </lineage>
</organism>
<evidence type="ECO:0000313" key="3">
    <source>
        <dbReference type="Proteomes" id="UP000289708"/>
    </source>
</evidence>
<dbReference type="Gene3D" id="2.120.10.30">
    <property type="entry name" value="TolB, C-terminal domain"/>
    <property type="match status" value="1"/>
</dbReference>